<dbReference type="GeneID" id="85323050"/>
<evidence type="ECO:0000259" key="2">
    <source>
        <dbReference type="Pfam" id="PF12776"/>
    </source>
</evidence>
<dbReference type="RefSeq" id="XP_060299386.1">
    <property type="nucleotide sequence ID" value="XM_060439780.1"/>
</dbReference>
<feature type="compositionally biased region" description="Basic and acidic residues" evidence="1">
    <location>
        <begin position="111"/>
        <end position="123"/>
    </location>
</feature>
<feature type="region of interest" description="Disordered" evidence="1">
    <location>
        <begin position="289"/>
        <end position="469"/>
    </location>
</feature>
<evidence type="ECO:0000313" key="4">
    <source>
        <dbReference type="Proteomes" id="UP001172101"/>
    </source>
</evidence>
<dbReference type="Proteomes" id="UP001172101">
    <property type="component" value="Unassembled WGS sequence"/>
</dbReference>
<feature type="compositionally biased region" description="Gly residues" evidence="1">
    <location>
        <begin position="457"/>
        <end position="469"/>
    </location>
</feature>
<feature type="compositionally biased region" description="Basic and acidic residues" evidence="1">
    <location>
        <begin position="300"/>
        <end position="311"/>
    </location>
</feature>
<accession>A0AA40AWW3</accession>
<evidence type="ECO:0000256" key="1">
    <source>
        <dbReference type="SAM" id="MobiDB-lite"/>
    </source>
</evidence>
<feature type="compositionally biased region" description="Pro residues" evidence="1">
    <location>
        <begin position="328"/>
        <end position="356"/>
    </location>
</feature>
<name>A0AA40AWW3_9PEZI</name>
<reference evidence="3" key="1">
    <citation type="submission" date="2023-06" db="EMBL/GenBank/DDBJ databases">
        <title>Genome-scale phylogeny and comparative genomics of the fungal order Sordariales.</title>
        <authorList>
            <consortium name="Lawrence Berkeley National Laboratory"/>
            <person name="Hensen N."/>
            <person name="Bonometti L."/>
            <person name="Westerberg I."/>
            <person name="Brannstrom I.O."/>
            <person name="Guillou S."/>
            <person name="Cros-Aarteil S."/>
            <person name="Calhoun S."/>
            <person name="Haridas S."/>
            <person name="Kuo A."/>
            <person name="Mondo S."/>
            <person name="Pangilinan J."/>
            <person name="Riley R."/>
            <person name="LaButti K."/>
            <person name="Andreopoulos B."/>
            <person name="Lipzen A."/>
            <person name="Chen C."/>
            <person name="Yanf M."/>
            <person name="Daum C."/>
            <person name="Ng V."/>
            <person name="Clum A."/>
            <person name="Steindorff A."/>
            <person name="Ohm R."/>
            <person name="Martin F."/>
            <person name="Silar P."/>
            <person name="Natvig D."/>
            <person name="Lalanne C."/>
            <person name="Gautier V."/>
            <person name="Ament-velasquez S.L."/>
            <person name="Kruys A."/>
            <person name="Hutchinson M.I."/>
            <person name="Powell A.J."/>
            <person name="Barry K."/>
            <person name="Miller A.N."/>
            <person name="Grigoriev I.V."/>
            <person name="Debuchy R."/>
            <person name="Gladieux P."/>
            <person name="Thoren M.H."/>
            <person name="Johannesson H."/>
        </authorList>
    </citation>
    <scope>NUCLEOTIDE SEQUENCE</scope>
    <source>
        <strain evidence="3">SMH2392-1A</strain>
    </source>
</reference>
<dbReference type="AlphaFoldDB" id="A0AA40AWW3"/>
<gene>
    <name evidence="3" type="ORF">B0T26DRAFT_675031</name>
</gene>
<evidence type="ECO:0000313" key="3">
    <source>
        <dbReference type="EMBL" id="KAK0723462.1"/>
    </source>
</evidence>
<feature type="region of interest" description="Disordered" evidence="1">
    <location>
        <begin position="80"/>
        <end position="157"/>
    </location>
</feature>
<dbReference type="PANTHER" id="PTHR46929">
    <property type="entry name" value="EXPRESSED PROTEIN"/>
    <property type="match status" value="1"/>
</dbReference>
<dbReference type="InterPro" id="IPR024752">
    <property type="entry name" value="Myb/SANT-like_dom"/>
</dbReference>
<organism evidence="3 4">
    <name type="scientific">Lasiosphaeria miniovina</name>
    <dbReference type="NCBI Taxonomy" id="1954250"/>
    <lineage>
        <taxon>Eukaryota</taxon>
        <taxon>Fungi</taxon>
        <taxon>Dikarya</taxon>
        <taxon>Ascomycota</taxon>
        <taxon>Pezizomycotina</taxon>
        <taxon>Sordariomycetes</taxon>
        <taxon>Sordariomycetidae</taxon>
        <taxon>Sordariales</taxon>
        <taxon>Lasiosphaeriaceae</taxon>
        <taxon>Lasiosphaeria</taxon>
    </lineage>
</organism>
<sequence length="569" mass="61743">MGGRDRQDELEVLEITASCSKSEIVAPSTIDETEPIQPGRHPQRCAIPSVAALSVSVPFSLASLGPPGTSATAYCLPLPVPEQPGTAPQRKRKQAQRARRLHRNSRPSPIPDRKHPLLLEDRAPPACPTDAMSDEDFSVGGGANGNHSPNLVRQSGKHRGPRFSWNLSYEATFFRSLCDSVHLGLREGSTFKVEAWDRATQALIDRHNAYANKGHLINKSDNARKKFRLWRGLREDPEFIYNPQNKTVSASEDAWKRHIEREPLSRSLRGRPFEHEDFYEILFPDVIGSGGAPKRLTKPRRTDTHDARASEEQDAPGTGIMDLLSYPNPAPPQLPPPPPPQQQQQPPPPPPPPPVQQQPVVNIPAPAPPPLTQQHPRPNTNSLQARAASMAPGTALTPPEDNVMQPRKRFQATDPASQPEKRRRTAAPGYLDLPQAQGSAGGPSPATGAASSAGTGTSTGMGTATGVGTSTGTGTGTAAATVAGTSTALDGIQALADALRTARVRPGWSEQAMDIFFRDFSDEDMDLQLKIAEKALTDENKAMVFCKMTLALRKHWVKRLREVHNRGVA</sequence>
<protein>
    <submittedName>
        <fullName evidence="3">Myb/SANT-like DNA-binding domain-containing protein</fullName>
    </submittedName>
</protein>
<feature type="compositionally biased region" description="Basic residues" evidence="1">
    <location>
        <begin position="89"/>
        <end position="105"/>
    </location>
</feature>
<feature type="domain" description="Myb/SANT-like" evidence="2">
    <location>
        <begin position="164"/>
        <end position="258"/>
    </location>
</feature>
<feature type="compositionally biased region" description="Low complexity" evidence="1">
    <location>
        <begin position="442"/>
        <end position="456"/>
    </location>
</feature>
<keyword evidence="4" id="KW-1185">Reference proteome</keyword>
<dbReference type="EMBL" id="JAUIRO010000003">
    <property type="protein sequence ID" value="KAK0723462.1"/>
    <property type="molecule type" value="Genomic_DNA"/>
</dbReference>
<comment type="caution">
    <text evidence="3">The sequence shown here is derived from an EMBL/GenBank/DDBJ whole genome shotgun (WGS) entry which is preliminary data.</text>
</comment>
<dbReference type="PANTHER" id="PTHR46929:SF3">
    <property type="entry name" value="MYB_SANT-LIKE DOMAIN-CONTAINING PROTEIN"/>
    <property type="match status" value="1"/>
</dbReference>
<keyword evidence="3" id="KW-0238">DNA-binding</keyword>
<dbReference type="Pfam" id="PF12776">
    <property type="entry name" value="Myb_DNA-bind_3"/>
    <property type="match status" value="1"/>
</dbReference>
<dbReference type="GO" id="GO:0003677">
    <property type="term" value="F:DNA binding"/>
    <property type="evidence" value="ECO:0007669"/>
    <property type="project" value="UniProtKB-KW"/>
</dbReference>
<proteinExistence type="predicted"/>